<accession>A0ACC0L728</accession>
<comment type="caution">
    <text evidence="1">The sequence shown here is derived from an EMBL/GenBank/DDBJ whole genome shotgun (WGS) entry which is preliminary data.</text>
</comment>
<sequence length="108" mass="12203">MSPVGEMYGIVRWAKQLWGRVLEDALACSGGLFAEGSHQAAQQPVTAGSRRLVMEGWGEAVPPAPYQKTLLDVYREKAEKKFPFDLKKKKAEKRKVRERMDRIQSLLG</sequence>
<gene>
    <name evidence="1" type="ORF">RHMOL_Rhmol13G0153900</name>
</gene>
<dbReference type="Proteomes" id="UP001062846">
    <property type="component" value="Chromosome 13"/>
</dbReference>
<reference evidence="1" key="1">
    <citation type="submission" date="2022-02" db="EMBL/GenBank/DDBJ databases">
        <title>Plant Genome Project.</title>
        <authorList>
            <person name="Zhang R.-G."/>
        </authorList>
    </citation>
    <scope>NUCLEOTIDE SEQUENCE</scope>
    <source>
        <strain evidence="1">AT1</strain>
    </source>
</reference>
<keyword evidence="2" id="KW-1185">Reference proteome</keyword>
<dbReference type="EMBL" id="CM046400">
    <property type="protein sequence ID" value="KAI8524500.1"/>
    <property type="molecule type" value="Genomic_DNA"/>
</dbReference>
<name>A0ACC0L728_RHOML</name>
<protein>
    <submittedName>
        <fullName evidence="1">Uncharacterized protein</fullName>
    </submittedName>
</protein>
<evidence type="ECO:0000313" key="2">
    <source>
        <dbReference type="Proteomes" id="UP001062846"/>
    </source>
</evidence>
<organism evidence="1 2">
    <name type="scientific">Rhododendron molle</name>
    <name type="common">Chinese azalea</name>
    <name type="synonym">Azalea mollis</name>
    <dbReference type="NCBI Taxonomy" id="49168"/>
    <lineage>
        <taxon>Eukaryota</taxon>
        <taxon>Viridiplantae</taxon>
        <taxon>Streptophyta</taxon>
        <taxon>Embryophyta</taxon>
        <taxon>Tracheophyta</taxon>
        <taxon>Spermatophyta</taxon>
        <taxon>Magnoliopsida</taxon>
        <taxon>eudicotyledons</taxon>
        <taxon>Gunneridae</taxon>
        <taxon>Pentapetalae</taxon>
        <taxon>asterids</taxon>
        <taxon>Ericales</taxon>
        <taxon>Ericaceae</taxon>
        <taxon>Ericoideae</taxon>
        <taxon>Rhodoreae</taxon>
        <taxon>Rhododendron</taxon>
    </lineage>
</organism>
<evidence type="ECO:0000313" key="1">
    <source>
        <dbReference type="EMBL" id="KAI8524500.1"/>
    </source>
</evidence>
<proteinExistence type="predicted"/>